<dbReference type="GO" id="GO:0046872">
    <property type="term" value="F:metal ion binding"/>
    <property type="evidence" value="ECO:0007669"/>
    <property type="project" value="UniProtKB-KW"/>
</dbReference>
<dbReference type="GO" id="GO:0016705">
    <property type="term" value="F:oxidoreductase activity, acting on paired donors, with incorporation or reduction of molecular oxygen"/>
    <property type="evidence" value="ECO:0007669"/>
    <property type="project" value="UniProtKB-ARBA"/>
</dbReference>
<dbReference type="EMBL" id="JBCNJP010000025">
    <property type="protein sequence ID" value="KAK9053953.1"/>
    <property type="molecule type" value="Genomic_DNA"/>
</dbReference>
<comment type="function">
    <text evidence="3">2-oxoglutarate-dependent dioxygenase essential for auxin catabolism and maintenance of auxin homeostasis in reproductive organs. Catalyzes the irreversible oxidation of indole-3-acetic acid (IAA) to the biologically inactive 2-oxoindole-3-acetic acid (OxIAA).</text>
</comment>
<evidence type="ECO:0000256" key="5">
    <source>
        <dbReference type="ARBA" id="ARBA00076740"/>
    </source>
</evidence>
<evidence type="ECO:0000256" key="3">
    <source>
        <dbReference type="ARBA" id="ARBA00054658"/>
    </source>
</evidence>
<feature type="domain" description="Fe2OG dioxygenase" evidence="7">
    <location>
        <begin position="163"/>
        <end position="267"/>
    </location>
</feature>
<dbReference type="InterPro" id="IPR005123">
    <property type="entry name" value="Oxoglu/Fe-dep_dioxygenase_dom"/>
</dbReference>
<keyword evidence="6" id="KW-0560">Oxidoreductase</keyword>
<evidence type="ECO:0000259" key="7">
    <source>
        <dbReference type="PROSITE" id="PS51471"/>
    </source>
</evidence>
<keyword evidence="9" id="KW-1185">Reference proteome</keyword>
<evidence type="ECO:0000256" key="1">
    <source>
        <dbReference type="ARBA" id="ARBA00022723"/>
    </source>
</evidence>
<evidence type="ECO:0000256" key="6">
    <source>
        <dbReference type="RuleBase" id="RU003682"/>
    </source>
</evidence>
<evidence type="ECO:0000313" key="9">
    <source>
        <dbReference type="Proteomes" id="UP001408789"/>
    </source>
</evidence>
<evidence type="ECO:0000256" key="2">
    <source>
        <dbReference type="ARBA" id="ARBA00023004"/>
    </source>
</evidence>
<dbReference type="InterPro" id="IPR026992">
    <property type="entry name" value="DIOX_N"/>
</dbReference>
<dbReference type="PROSITE" id="PS51471">
    <property type="entry name" value="FE2OG_OXY"/>
    <property type="match status" value="1"/>
</dbReference>
<dbReference type="InterPro" id="IPR027443">
    <property type="entry name" value="IPNS-like_sf"/>
</dbReference>
<dbReference type="Pfam" id="PF03171">
    <property type="entry name" value="2OG-FeII_Oxy"/>
    <property type="match status" value="1"/>
</dbReference>
<dbReference type="InterPro" id="IPR044861">
    <property type="entry name" value="IPNS-like_FE2OG_OXY"/>
</dbReference>
<comment type="similarity">
    <text evidence="6">Belongs to the iron/ascorbate-dependent oxidoreductase family.</text>
</comment>
<dbReference type="SUPFAM" id="SSF51197">
    <property type="entry name" value="Clavaminate synthase-like"/>
    <property type="match status" value="1"/>
</dbReference>
<protein>
    <recommendedName>
        <fullName evidence="4">2-oxoglutarate-dependent dioxygenase DAO</fullName>
    </recommendedName>
    <alternativeName>
        <fullName evidence="5">Protein DIOXYGENASE FOR AUXIN OXIDATION</fullName>
    </alternativeName>
</protein>
<reference evidence="8 9" key="1">
    <citation type="submission" date="2024-04" db="EMBL/GenBank/DDBJ databases">
        <title>The reference genome of an endangered Asteraceae, Deinandra increscens subsp. villosa, native to the Central Coast of California.</title>
        <authorList>
            <person name="Guilliams M."/>
            <person name="Hasenstab-Lehman K."/>
            <person name="Meyer R."/>
            <person name="Mcevoy S."/>
        </authorList>
    </citation>
    <scope>NUCLEOTIDE SEQUENCE [LARGE SCALE GENOMIC DNA]</scope>
    <source>
        <tissue evidence="8">Leaf</tissue>
    </source>
</reference>
<dbReference type="Gene3D" id="2.60.120.330">
    <property type="entry name" value="B-lactam Antibiotic, Isopenicillin N Synthase, Chain"/>
    <property type="match status" value="1"/>
</dbReference>
<dbReference type="FunFam" id="2.60.120.330:FF:000017">
    <property type="entry name" value="2-oxoglutarate-dependent dioxygenase DAO"/>
    <property type="match status" value="1"/>
</dbReference>
<name>A0AAP0GL25_9ASTR</name>
<comment type="caution">
    <text evidence="8">The sequence shown here is derived from an EMBL/GenBank/DDBJ whole genome shotgun (WGS) entry which is preliminary data.</text>
</comment>
<dbReference type="InterPro" id="IPR050231">
    <property type="entry name" value="Iron_ascorbate_oxido_reductase"/>
</dbReference>
<keyword evidence="1 6" id="KW-0479">Metal-binding</keyword>
<dbReference type="Pfam" id="PF14226">
    <property type="entry name" value="DIOX_N"/>
    <property type="match status" value="1"/>
</dbReference>
<dbReference type="AlphaFoldDB" id="A0AAP0GL25"/>
<dbReference type="Proteomes" id="UP001408789">
    <property type="component" value="Unassembled WGS sequence"/>
</dbReference>
<sequence length="317" mass="35662">MPEVEKMQNDAQCKIPVIELLDFPNQSSKLMAASEELGCFRLVNFHDVLPATLMSDMKAVVRYLFDLPAEIKRRNVDVITGSGYVTPSGKNPLSEKNPLYEALGVYDMASCRDVDKFCTQLDASPPQRETIMKYAEAVHELFIRIGKKLAKSLGVKMENTGLENWPCQFRINKYHFTPNSVGSLGVQIHTDSGFLTILQDDDEVGGLEVMDSSGEFIHVDPWPDTLLVNLGDMATIWSNGRLCNVKHRVQCKEAKIRFSIASFLLGPREAVEPQPELVDDDHPQLYVPTTYEDYRKMRMSTKLQAGEALALLHPLKI</sequence>
<evidence type="ECO:0000256" key="4">
    <source>
        <dbReference type="ARBA" id="ARBA00074102"/>
    </source>
</evidence>
<accession>A0AAP0GL25</accession>
<keyword evidence="2 6" id="KW-0408">Iron</keyword>
<dbReference type="PANTHER" id="PTHR47990">
    <property type="entry name" value="2-OXOGLUTARATE (2OG) AND FE(II)-DEPENDENT OXYGENASE SUPERFAMILY PROTEIN-RELATED"/>
    <property type="match status" value="1"/>
</dbReference>
<proteinExistence type="inferred from homology"/>
<organism evidence="8 9">
    <name type="scientific">Deinandra increscens subsp. villosa</name>
    <dbReference type="NCBI Taxonomy" id="3103831"/>
    <lineage>
        <taxon>Eukaryota</taxon>
        <taxon>Viridiplantae</taxon>
        <taxon>Streptophyta</taxon>
        <taxon>Embryophyta</taxon>
        <taxon>Tracheophyta</taxon>
        <taxon>Spermatophyta</taxon>
        <taxon>Magnoliopsida</taxon>
        <taxon>eudicotyledons</taxon>
        <taxon>Gunneridae</taxon>
        <taxon>Pentapetalae</taxon>
        <taxon>asterids</taxon>
        <taxon>campanulids</taxon>
        <taxon>Asterales</taxon>
        <taxon>Asteraceae</taxon>
        <taxon>Asteroideae</taxon>
        <taxon>Heliantheae alliance</taxon>
        <taxon>Madieae</taxon>
        <taxon>Madiinae</taxon>
        <taxon>Deinandra</taxon>
    </lineage>
</organism>
<gene>
    <name evidence="8" type="ORF">SSX86_025028</name>
</gene>
<evidence type="ECO:0000313" key="8">
    <source>
        <dbReference type="EMBL" id="KAK9053953.1"/>
    </source>
</evidence>